<comment type="subcellular location">
    <subcellularLocation>
        <location evidence="1">Membrane</location>
        <topology evidence="1">Single-pass membrane protein</topology>
    </subcellularLocation>
</comment>
<dbReference type="InterPro" id="IPR000008">
    <property type="entry name" value="C2_dom"/>
</dbReference>
<dbReference type="PANTHER" id="PTHR12546">
    <property type="entry name" value="FER-1-LIKE"/>
    <property type="match status" value="1"/>
</dbReference>
<keyword evidence="5 6" id="KW-0472">Membrane</keyword>
<accession>A0AAW1CLU3</accession>
<comment type="caution">
    <text evidence="8">The sequence shown here is derived from an EMBL/GenBank/DDBJ whole genome shotgun (WGS) entry which is preliminary data.</text>
</comment>
<dbReference type="Proteomes" id="UP001461498">
    <property type="component" value="Unassembled WGS sequence"/>
</dbReference>
<dbReference type="EMBL" id="JAPXFL010000011">
    <property type="protein sequence ID" value="KAK9499376.1"/>
    <property type="molecule type" value="Genomic_DNA"/>
</dbReference>
<dbReference type="PROSITE" id="PS50004">
    <property type="entry name" value="C2"/>
    <property type="match status" value="2"/>
</dbReference>
<evidence type="ECO:0000256" key="3">
    <source>
        <dbReference type="ARBA" id="ARBA00022737"/>
    </source>
</evidence>
<dbReference type="GO" id="GO:0016020">
    <property type="term" value="C:membrane"/>
    <property type="evidence" value="ECO:0007669"/>
    <property type="project" value="UniProtKB-SubCell"/>
</dbReference>
<dbReference type="InterPro" id="IPR037721">
    <property type="entry name" value="Ferlin"/>
</dbReference>
<dbReference type="InterPro" id="IPR035892">
    <property type="entry name" value="C2_domain_sf"/>
</dbReference>
<feature type="transmembrane region" description="Helical" evidence="6">
    <location>
        <begin position="500"/>
        <end position="519"/>
    </location>
</feature>
<evidence type="ECO:0000256" key="6">
    <source>
        <dbReference type="SAM" id="Phobius"/>
    </source>
</evidence>
<evidence type="ECO:0000313" key="8">
    <source>
        <dbReference type="EMBL" id="KAK9499376.1"/>
    </source>
</evidence>
<evidence type="ECO:0000313" key="9">
    <source>
        <dbReference type="Proteomes" id="UP001461498"/>
    </source>
</evidence>
<name>A0AAW1CLU3_9HEMI</name>
<reference evidence="8 9" key="1">
    <citation type="submission" date="2022-12" db="EMBL/GenBank/DDBJ databases">
        <title>Chromosome-level genome assembly of true bugs.</title>
        <authorList>
            <person name="Ma L."/>
            <person name="Li H."/>
        </authorList>
    </citation>
    <scope>NUCLEOTIDE SEQUENCE [LARGE SCALE GENOMIC DNA]</scope>
    <source>
        <strain evidence="8">Lab_2022b</strain>
    </source>
</reference>
<evidence type="ECO:0000256" key="4">
    <source>
        <dbReference type="ARBA" id="ARBA00022989"/>
    </source>
</evidence>
<dbReference type="InterPro" id="IPR037724">
    <property type="entry name" value="C2E_Ferlin"/>
</dbReference>
<dbReference type="InterPro" id="IPR055072">
    <property type="entry name" value="Ferlin_DSRM"/>
</dbReference>
<evidence type="ECO:0000256" key="5">
    <source>
        <dbReference type="ARBA" id="ARBA00023136"/>
    </source>
</evidence>
<evidence type="ECO:0000259" key="7">
    <source>
        <dbReference type="PROSITE" id="PS50004"/>
    </source>
</evidence>
<dbReference type="CDD" id="cd04037">
    <property type="entry name" value="C2E_Ferlin"/>
    <property type="match status" value="1"/>
</dbReference>
<evidence type="ECO:0000256" key="2">
    <source>
        <dbReference type="ARBA" id="ARBA00022692"/>
    </source>
</evidence>
<evidence type="ECO:0000256" key="1">
    <source>
        <dbReference type="ARBA" id="ARBA00004167"/>
    </source>
</evidence>
<proteinExistence type="predicted"/>
<keyword evidence="2 6" id="KW-0812">Transmembrane</keyword>
<protein>
    <recommendedName>
        <fullName evidence="7">C2 domain-containing protein</fullName>
    </recommendedName>
</protein>
<dbReference type="CDD" id="cd08374">
    <property type="entry name" value="C2F_Ferlin"/>
    <property type="match status" value="1"/>
</dbReference>
<feature type="domain" description="C2" evidence="7">
    <location>
        <begin position="18"/>
        <end position="137"/>
    </location>
</feature>
<keyword evidence="4 6" id="KW-1133">Transmembrane helix</keyword>
<sequence length="530" mass="61951">MYKLDEGKFVNHFGREVNNETPYYYVLSTRARDIKSVVLRVYVVRCHKLHPKDVHGSVDPYIEIRTNSTIISDSKNHIVKDTNPIFGRCYEVDARLPFDSILTVRVMDWDRLSSDFVGETVIDIENRFYSRHRARCGIQQIYNESGYNKWRANFKPTQILSKLCGRYNLEKPLYHGHSVTVANKTFTTAETENVQENAALTALRFWDKLPIIGCSFVKEHVETRSLYDPKYPGVEQGKIEMWLDILLNEPGVPLPPMVDISPRIPEPYELRVIVWSTSKVVMKDKSVTHGKMNTDIYIKSWMQGKQDMQKTDVHYNALKGEGLFNWRFIFNFAHVREEKMVIFNYDGLNTYGNQKVPPILIIQLWDCERFHPNEYLGTLSFDIHRIPLPIRETTKALNIDKHFMENSKTIDLLKIKYLRGWWPVMTNRPKYGNRNMVGLIELEFHLLTADEAESFPAGKGRNEPEALPVPLRPSVQWSLWVVPFRALWVYVFGYHKRTIIISLIIFAIALFILIFVYSFPQYSVKKLLNT</sequence>
<dbReference type="Gene3D" id="2.60.40.150">
    <property type="entry name" value="C2 domain"/>
    <property type="match status" value="2"/>
</dbReference>
<dbReference type="Pfam" id="PF16165">
    <property type="entry name" value="Ferlin_C"/>
    <property type="match status" value="1"/>
</dbReference>
<dbReference type="AlphaFoldDB" id="A0AAW1CLU3"/>
<keyword evidence="9" id="KW-1185">Reference proteome</keyword>
<dbReference type="InterPro" id="IPR032362">
    <property type="entry name" value="Ferlin_C"/>
</dbReference>
<dbReference type="Pfam" id="PF22901">
    <property type="entry name" value="dsrm_Ferlin"/>
    <property type="match status" value="1"/>
</dbReference>
<gene>
    <name evidence="8" type="ORF">O3M35_002424</name>
</gene>
<dbReference type="PANTHER" id="PTHR12546:SF60">
    <property type="entry name" value="MISFIRE, ISOFORM F"/>
    <property type="match status" value="1"/>
</dbReference>
<keyword evidence="3" id="KW-0677">Repeat</keyword>
<dbReference type="Pfam" id="PF00168">
    <property type="entry name" value="C2"/>
    <property type="match status" value="2"/>
</dbReference>
<feature type="domain" description="C2" evidence="7">
    <location>
        <begin position="249"/>
        <end position="397"/>
    </location>
</feature>
<dbReference type="SUPFAM" id="SSF49562">
    <property type="entry name" value="C2 domain (Calcium/lipid-binding domain, CaLB)"/>
    <property type="match status" value="2"/>
</dbReference>
<dbReference type="InterPro" id="IPR037725">
    <property type="entry name" value="C2F_Ferlin"/>
</dbReference>
<dbReference type="GO" id="GO:0007009">
    <property type="term" value="P:plasma membrane organization"/>
    <property type="evidence" value="ECO:0007669"/>
    <property type="project" value="TreeGrafter"/>
</dbReference>
<dbReference type="SMART" id="SM00239">
    <property type="entry name" value="C2"/>
    <property type="match status" value="2"/>
</dbReference>
<organism evidence="8 9">
    <name type="scientific">Rhynocoris fuscipes</name>
    <dbReference type="NCBI Taxonomy" id="488301"/>
    <lineage>
        <taxon>Eukaryota</taxon>
        <taxon>Metazoa</taxon>
        <taxon>Ecdysozoa</taxon>
        <taxon>Arthropoda</taxon>
        <taxon>Hexapoda</taxon>
        <taxon>Insecta</taxon>
        <taxon>Pterygota</taxon>
        <taxon>Neoptera</taxon>
        <taxon>Paraneoptera</taxon>
        <taxon>Hemiptera</taxon>
        <taxon>Heteroptera</taxon>
        <taxon>Panheteroptera</taxon>
        <taxon>Cimicomorpha</taxon>
        <taxon>Reduviidae</taxon>
        <taxon>Harpactorinae</taxon>
        <taxon>Harpactorini</taxon>
        <taxon>Rhynocoris</taxon>
    </lineage>
</organism>